<dbReference type="Gene3D" id="2.40.50.140">
    <property type="entry name" value="Nucleic acid-binding proteins"/>
    <property type="match status" value="1"/>
</dbReference>
<proteinExistence type="inferred from homology"/>
<evidence type="ECO:0000256" key="29">
    <source>
        <dbReference type="SAM" id="Phobius"/>
    </source>
</evidence>
<dbReference type="InterPro" id="IPR001264">
    <property type="entry name" value="Glyco_trans_51"/>
</dbReference>
<keyword evidence="34" id="KW-1185">Reference proteome</keyword>
<dbReference type="RefSeq" id="WP_034832446.1">
    <property type="nucleotide sequence ID" value="NZ_JOKH01000001.1"/>
</dbReference>
<keyword evidence="9" id="KW-0997">Cell inner membrane</keyword>
<keyword evidence="17" id="KW-0735">Signal-anchor</keyword>
<dbReference type="Gene3D" id="3.40.710.10">
    <property type="entry name" value="DD-peptidase/beta-lactamase superfamily"/>
    <property type="match status" value="2"/>
</dbReference>
<evidence type="ECO:0000256" key="7">
    <source>
        <dbReference type="ARBA" id="ARBA00018638"/>
    </source>
</evidence>
<evidence type="ECO:0000313" key="33">
    <source>
        <dbReference type="EMBL" id="KEQ18937.1"/>
    </source>
</evidence>
<dbReference type="FunFam" id="1.10.3810.10:FF:000003">
    <property type="entry name" value="Penicillin-binding protein 1a"/>
    <property type="match status" value="1"/>
</dbReference>
<dbReference type="NCBIfam" id="TIGR02074">
    <property type="entry name" value="PBP_1a_fam"/>
    <property type="match status" value="1"/>
</dbReference>
<evidence type="ECO:0000256" key="28">
    <source>
        <dbReference type="SAM" id="MobiDB-lite"/>
    </source>
</evidence>
<dbReference type="OrthoDB" id="9766909at2"/>
<dbReference type="Pfam" id="PF00905">
    <property type="entry name" value="Transpeptidase"/>
    <property type="match status" value="1"/>
</dbReference>
<keyword evidence="22" id="KW-0511">Multifunctional enzyme</keyword>
<comment type="catalytic activity">
    <reaction evidence="26">
        <text>[GlcNAc-(1-&gt;4)-Mur2Ac(oyl-L-Ala-gamma-D-Glu-L-Lys-D-Ala-D-Ala)](n)-di-trans,octa-cis-undecaprenyl diphosphate + beta-D-GlcNAc-(1-&gt;4)-Mur2Ac(oyl-L-Ala-gamma-D-Glu-L-Lys-D-Ala-D-Ala)-di-trans,octa-cis-undecaprenyl diphosphate = [GlcNAc-(1-&gt;4)-Mur2Ac(oyl-L-Ala-gamma-D-Glu-L-Lys-D-Ala-D-Ala)](n+1)-di-trans,octa-cis-undecaprenyl diphosphate + di-trans,octa-cis-undecaprenyl diphosphate + H(+)</text>
        <dbReference type="Rhea" id="RHEA:23708"/>
        <dbReference type="Rhea" id="RHEA-COMP:9602"/>
        <dbReference type="Rhea" id="RHEA-COMP:9603"/>
        <dbReference type="ChEBI" id="CHEBI:15378"/>
        <dbReference type="ChEBI" id="CHEBI:58405"/>
        <dbReference type="ChEBI" id="CHEBI:60033"/>
        <dbReference type="ChEBI" id="CHEBI:78435"/>
        <dbReference type="EC" id="2.4.99.28"/>
    </reaction>
</comment>
<dbReference type="GO" id="GO:0008658">
    <property type="term" value="F:penicillin binding"/>
    <property type="evidence" value="ECO:0007669"/>
    <property type="project" value="InterPro"/>
</dbReference>
<keyword evidence="8" id="KW-1003">Cell membrane</keyword>
<dbReference type="GO" id="GO:0009002">
    <property type="term" value="F:serine-type D-Ala-D-Ala carboxypeptidase activity"/>
    <property type="evidence" value="ECO:0007669"/>
    <property type="project" value="UniProtKB-EC"/>
</dbReference>
<evidence type="ECO:0000313" key="34">
    <source>
        <dbReference type="Proteomes" id="UP000028073"/>
    </source>
</evidence>
<evidence type="ECO:0000256" key="26">
    <source>
        <dbReference type="ARBA" id="ARBA00049902"/>
    </source>
</evidence>
<evidence type="ECO:0000256" key="16">
    <source>
        <dbReference type="ARBA" id="ARBA00022960"/>
    </source>
</evidence>
<dbReference type="Proteomes" id="UP000028073">
    <property type="component" value="Unassembled WGS sequence"/>
</dbReference>
<dbReference type="InterPro" id="IPR050396">
    <property type="entry name" value="Glycosyltr_51/Transpeptidase"/>
</dbReference>
<comment type="catalytic activity">
    <reaction evidence="24">
        <text>Preferential cleavage: (Ac)2-L-Lys-D-Ala-|-D-Ala. Also transpeptidation of peptidyl-alanyl moieties that are N-acyl substituents of D-alanine.</text>
        <dbReference type="EC" id="3.4.16.4"/>
    </reaction>
</comment>
<dbReference type="SUPFAM" id="SSF56601">
    <property type="entry name" value="beta-lactamase/transpeptidase-like"/>
    <property type="match status" value="1"/>
</dbReference>
<evidence type="ECO:0000256" key="9">
    <source>
        <dbReference type="ARBA" id="ARBA00022519"/>
    </source>
</evidence>
<dbReference type="InterPro" id="IPR023346">
    <property type="entry name" value="Lysozyme-like_dom_sf"/>
</dbReference>
<feature type="region of interest" description="Disordered" evidence="28">
    <location>
        <begin position="797"/>
        <end position="825"/>
    </location>
</feature>
<sequence length="825" mass="91771">MNRSVKLLKFLLWSGLTAVSGTILIAASAYLYLSPSLPSVDTLRDTHLQTPLRVFSKDEKLIAEFGEKRRTPIHFTDTPEPLVKAFLAAEDDRFYHHPGVDIMGLMRAAVQLASTGRIQSGGSTITMQVAKNFFLSHERVFSRKFNEILLALQIEQELTKDEIFELYLNKIYLGNRAYGVEAAAQVYYGKSIDELSLAQWAMIAGLPKAPSRYNPINGPERALVRRNWILGRMLDLGYISQLDYEGAVEAPITASYHGPRIEMQAPYIAEMVRQEMVERFGPETYTEGFKVYTTVDSVLQTSANEAVANGLFAYTERHGYRGPVTNLNEDEEGNPVIQQEEDATALWKKTLKETRSASVLKPAVVTAVEDQSVMILMKGDKLDRIDWDNLKWAKSFINVNAFGYNPKQASDVLKPGDLIWVREMPDGRFRLSQEPEAQSSLISMNPENGAILALVGGFNFYDSMYNRATQAIRQAGSAFKPFVYLAALNEGLTASTIINDAPVVFADEGLEGTWRPNNDNMKFNGPMRLREGLYRSRNLISIRILREVGVNRTVNFLTELGLPGDALTRNLSLALGNVSMTPLELTTGYATIANGGYKVMPYLIQRVDVLDDTVFEANPAIVCRDCKKEQSSPEGAVSEITETSPEPETDDDSSATVASINEAESVMDSRVNYIINDIMRDVIWKGTGKRARALERHDIGGKTGTTNDSKDAWFVGFNPDVLTSVWVGMDNYSTLGRWEYGANAALPIWISYMKTALADQPEKRLPQPAGIETVRIDPKTGQLAKQGDPEAIFELFRKENTPKSVSEGSIPSLEDSGSFKPEDLF</sequence>
<evidence type="ECO:0000256" key="21">
    <source>
        <dbReference type="ARBA" id="ARBA00023251"/>
    </source>
</evidence>
<dbReference type="InterPro" id="IPR001460">
    <property type="entry name" value="PCN-bd_Tpept"/>
</dbReference>
<dbReference type="EC" id="2.4.99.28" evidence="25"/>
<evidence type="ECO:0000256" key="19">
    <source>
        <dbReference type="ARBA" id="ARBA00022989"/>
    </source>
</evidence>
<dbReference type="GO" id="GO:0046677">
    <property type="term" value="P:response to antibiotic"/>
    <property type="evidence" value="ECO:0007669"/>
    <property type="project" value="UniProtKB-KW"/>
</dbReference>
<evidence type="ECO:0000256" key="12">
    <source>
        <dbReference type="ARBA" id="ARBA00022676"/>
    </source>
</evidence>
<keyword evidence="10" id="KW-0121">Carboxypeptidase</keyword>
<evidence type="ECO:0000259" key="31">
    <source>
        <dbReference type="Pfam" id="PF00912"/>
    </source>
</evidence>
<dbReference type="STRING" id="1137799.GZ78_02470"/>
<keyword evidence="12" id="KW-0328">Glycosyltransferase</keyword>
<evidence type="ECO:0000256" key="17">
    <source>
        <dbReference type="ARBA" id="ARBA00022968"/>
    </source>
</evidence>
<dbReference type="Gene3D" id="1.10.3810.10">
    <property type="entry name" value="Biosynthetic peptidoglycan transglycosylase-like"/>
    <property type="match status" value="1"/>
</dbReference>
<evidence type="ECO:0000256" key="24">
    <source>
        <dbReference type="ARBA" id="ARBA00034000"/>
    </source>
</evidence>
<name>A0A081NKG4_9GAMM</name>
<evidence type="ECO:0000256" key="18">
    <source>
        <dbReference type="ARBA" id="ARBA00022984"/>
    </source>
</evidence>
<feature type="domain" description="Penicillin-binding protein transpeptidase" evidence="30">
    <location>
        <begin position="443"/>
        <end position="732"/>
    </location>
</feature>
<keyword evidence="11" id="KW-0645">Protease</keyword>
<dbReference type="SUPFAM" id="SSF53955">
    <property type="entry name" value="Lysozyme-like"/>
    <property type="match status" value="1"/>
</dbReference>
<feature type="region of interest" description="Disordered" evidence="28">
    <location>
        <begin position="632"/>
        <end position="654"/>
    </location>
</feature>
<evidence type="ECO:0000256" key="10">
    <source>
        <dbReference type="ARBA" id="ARBA00022645"/>
    </source>
</evidence>
<keyword evidence="15" id="KW-0378">Hydrolase</keyword>
<comment type="pathway">
    <text evidence="3">Cell wall biogenesis; peptidoglycan biosynthesis.</text>
</comment>
<evidence type="ECO:0000256" key="3">
    <source>
        <dbReference type="ARBA" id="ARBA00004752"/>
    </source>
</evidence>
<dbReference type="EC" id="3.4.16.4" evidence="6"/>
<reference evidence="33 34" key="1">
    <citation type="submission" date="2014-06" db="EMBL/GenBank/DDBJ databases">
        <title>Whole Genome Sequences of Three Symbiotic Endozoicomonas Bacteria.</title>
        <authorList>
            <person name="Neave M.J."/>
            <person name="Apprill A."/>
            <person name="Voolstra C.R."/>
        </authorList>
    </citation>
    <scope>NUCLEOTIDE SEQUENCE [LARGE SCALE GENOMIC DNA]</scope>
    <source>
        <strain evidence="33 34">DSM 25634</strain>
    </source>
</reference>
<evidence type="ECO:0000259" key="32">
    <source>
        <dbReference type="Pfam" id="PF17092"/>
    </source>
</evidence>
<comment type="pathway">
    <text evidence="27">Glycan biosynthesis.</text>
</comment>
<dbReference type="GO" id="GO:0005886">
    <property type="term" value="C:plasma membrane"/>
    <property type="evidence" value="ECO:0007669"/>
    <property type="project" value="UniProtKB-SubCell"/>
</dbReference>
<comment type="caution">
    <text evidence="33">The sequence shown here is derived from an EMBL/GenBank/DDBJ whole genome shotgun (WGS) entry which is preliminary data.</text>
</comment>
<evidence type="ECO:0000256" key="25">
    <source>
        <dbReference type="ARBA" id="ARBA00044770"/>
    </source>
</evidence>
<feature type="transmembrane region" description="Helical" evidence="29">
    <location>
        <begin position="12"/>
        <end position="33"/>
    </location>
</feature>
<dbReference type="InterPro" id="IPR012338">
    <property type="entry name" value="Beta-lactam/transpept-like"/>
</dbReference>
<comment type="function">
    <text evidence="1">Cell wall formation. Synthesis of cross-linked peptidoglycan from the lipid intermediates. The enzyme has a penicillin-insensitive transglycosylase N-terminal domain (formation of linear glycan strands) and a penicillin-sensitive transpeptidase C-terminal domain (cross-linking of the peptide subunits).</text>
</comment>
<comment type="similarity">
    <text evidence="5">In the N-terminal section; belongs to the glycosyltransferase 51 family.</text>
</comment>
<evidence type="ECO:0000256" key="2">
    <source>
        <dbReference type="ARBA" id="ARBA00004249"/>
    </source>
</evidence>
<evidence type="ECO:0000256" key="23">
    <source>
        <dbReference type="ARBA" id="ARBA00023316"/>
    </source>
</evidence>
<dbReference type="Pfam" id="PF00912">
    <property type="entry name" value="Transgly"/>
    <property type="match status" value="1"/>
</dbReference>
<dbReference type="AlphaFoldDB" id="A0A081NKG4"/>
<comment type="subcellular location">
    <subcellularLocation>
        <location evidence="2">Cell inner membrane</location>
        <topology evidence="2">Single-pass type II membrane protein</topology>
    </subcellularLocation>
</comment>
<keyword evidence="23" id="KW-0961">Cell wall biogenesis/degradation</keyword>
<dbReference type="InterPro" id="IPR031376">
    <property type="entry name" value="PCB_OB"/>
</dbReference>
<evidence type="ECO:0000256" key="5">
    <source>
        <dbReference type="ARBA" id="ARBA00007739"/>
    </source>
</evidence>
<keyword evidence="18" id="KW-0573">Peptidoglycan synthesis</keyword>
<evidence type="ECO:0000256" key="20">
    <source>
        <dbReference type="ARBA" id="ARBA00023136"/>
    </source>
</evidence>
<dbReference type="EMBL" id="JOKH01000001">
    <property type="protein sequence ID" value="KEQ18937.1"/>
    <property type="molecule type" value="Genomic_DNA"/>
</dbReference>
<dbReference type="GO" id="GO:0071555">
    <property type="term" value="P:cell wall organization"/>
    <property type="evidence" value="ECO:0007669"/>
    <property type="project" value="UniProtKB-KW"/>
</dbReference>
<feature type="domain" description="Penicillin-binding protein OB-like" evidence="32">
    <location>
        <begin position="320"/>
        <end position="437"/>
    </location>
</feature>
<evidence type="ECO:0000256" key="27">
    <source>
        <dbReference type="ARBA" id="ARBA00060592"/>
    </source>
</evidence>
<evidence type="ECO:0000256" key="6">
    <source>
        <dbReference type="ARBA" id="ARBA00012448"/>
    </source>
</evidence>
<keyword evidence="16" id="KW-0133">Cell shape</keyword>
<evidence type="ECO:0000256" key="22">
    <source>
        <dbReference type="ARBA" id="ARBA00023268"/>
    </source>
</evidence>
<comment type="similarity">
    <text evidence="4">In the C-terminal section; belongs to the transpeptidase family.</text>
</comment>
<keyword evidence="21" id="KW-0046">Antibiotic resistance</keyword>
<dbReference type="GO" id="GO:0008360">
    <property type="term" value="P:regulation of cell shape"/>
    <property type="evidence" value="ECO:0007669"/>
    <property type="project" value="UniProtKB-KW"/>
</dbReference>
<keyword evidence="19 29" id="KW-1133">Transmembrane helix</keyword>
<dbReference type="UniPathway" id="UPA00219"/>
<dbReference type="InterPro" id="IPR012340">
    <property type="entry name" value="NA-bd_OB-fold"/>
</dbReference>
<protein>
    <recommendedName>
        <fullName evidence="7">Penicillin-binding protein 1A</fullName>
        <ecNumber evidence="25">2.4.99.28</ecNumber>
        <ecNumber evidence="6">3.4.16.4</ecNumber>
    </recommendedName>
</protein>
<feature type="domain" description="Glycosyl transferase family 51" evidence="31">
    <location>
        <begin position="59"/>
        <end position="233"/>
    </location>
</feature>
<dbReference type="InterPro" id="IPR036950">
    <property type="entry name" value="PBP_transglycosylase"/>
</dbReference>
<organism evidence="33 34">
    <name type="scientific">Endozoicomonas numazuensis</name>
    <dbReference type="NCBI Taxonomy" id="1137799"/>
    <lineage>
        <taxon>Bacteria</taxon>
        <taxon>Pseudomonadati</taxon>
        <taxon>Pseudomonadota</taxon>
        <taxon>Gammaproteobacteria</taxon>
        <taxon>Oceanospirillales</taxon>
        <taxon>Endozoicomonadaceae</taxon>
        <taxon>Endozoicomonas</taxon>
    </lineage>
</organism>
<evidence type="ECO:0000256" key="11">
    <source>
        <dbReference type="ARBA" id="ARBA00022670"/>
    </source>
</evidence>
<dbReference type="PANTHER" id="PTHR32282">
    <property type="entry name" value="BINDING PROTEIN TRANSPEPTIDASE, PUTATIVE-RELATED"/>
    <property type="match status" value="1"/>
</dbReference>
<gene>
    <name evidence="33" type="ORF">GZ78_02470</name>
</gene>
<evidence type="ECO:0000256" key="8">
    <source>
        <dbReference type="ARBA" id="ARBA00022475"/>
    </source>
</evidence>
<keyword evidence="13" id="KW-0808">Transferase</keyword>
<evidence type="ECO:0000256" key="13">
    <source>
        <dbReference type="ARBA" id="ARBA00022679"/>
    </source>
</evidence>
<dbReference type="GO" id="GO:0006508">
    <property type="term" value="P:proteolysis"/>
    <property type="evidence" value="ECO:0007669"/>
    <property type="project" value="UniProtKB-KW"/>
</dbReference>
<evidence type="ECO:0000256" key="15">
    <source>
        <dbReference type="ARBA" id="ARBA00022801"/>
    </source>
</evidence>
<dbReference type="PANTHER" id="PTHR32282:SF27">
    <property type="entry name" value="PENICILLIN-BINDING PROTEIN 1A"/>
    <property type="match status" value="1"/>
</dbReference>
<dbReference type="GO" id="GO:0008955">
    <property type="term" value="F:peptidoglycan glycosyltransferase activity"/>
    <property type="evidence" value="ECO:0007669"/>
    <property type="project" value="UniProtKB-EC"/>
</dbReference>
<keyword evidence="20 29" id="KW-0472">Membrane</keyword>
<accession>A0A081NKG4</accession>
<evidence type="ECO:0000256" key="4">
    <source>
        <dbReference type="ARBA" id="ARBA00007090"/>
    </source>
</evidence>
<keyword evidence="14 29" id="KW-0812">Transmembrane</keyword>
<dbReference type="eggNOG" id="COG5009">
    <property type="taxonomic scope" value="Bacteria"/>
</dbReference>
<dbReference type="Pfam" id="PF17092">
    <property type="entry name" value="PCB_OB"/>
    <property type="match status" value="1"/>
</dbReference>
<dbReference type="GO" id="GO:0009252">
    <property type="term" value="P:peptidoglycan biosynthetic process"/>
    <property type="evidence" value="ECO:0007669"/>
    <property type="project" value="UniProtKB-UniPathway"/>
</dbReference>
<dbReference type="GO" id="GO:0030288">
    <property type="term" value="C:outer membrane-bounded periplasmic space"/>
    <property type="evidence" value="ECO:0007669"/>
    <property type="project" value="TreeGrafter"/>
</dbReference>
<evidence type="ECO:0000259" key="30">
    <source>
        <dbReference type="Pfam" id="PF00905"/>
    </source>
</evidence>
<evidence type="ECO:0000256" key="14">
    <source>
        <dbReference type="ARBA" id="ARBA00022692"/>
    </source>
</evidence>
<evidence type="ECO:0000256" key="1">
    <source>
        <dbReference type="ARBA" id="ARBA00002624"/>
    </source>
</evidence>